<organism evidence="3 4">
    <name type="scientific">Rubellimicrobium roseum</name>
    <dbReference type="NCBI Taxonomy" id="687525"/>
    <lineage>
        <taxon>Bacteria</taxon>
        <taxon>Pseudomonadati</taxon>
        <taxon>Pseudomonadota</taxon>
        <taxon>Alphaproteobacteria</taxon>
        <taxon>Rhodobacterales</taxon>
        <taxon>Roseobacteraceae</taxon>
        <taxon>Rubellimicrobium</taxon>
    </lineage>
</organism>
<keyword evidence="1" id="KW-0677">Repeat</keyword>
<sequence>MSTINVSNLSQLYTALGSCKGGETILLSSGNYGEFRLDRQTDFDINLPPNITIKSADPSRPAVFDSVIARGASNLTFDSIKFDYEFEAGDPITYRPFTFDVCDNLTIRNSTFDGDLASGVSATANGFGYGVGLFVRGSAGVVIENNEIFDFYRGMVHTGNSKLTVRDNDIHSIRMDGMNFSAVQDVLIEGNHIHDFKRSYASVDHADMIQFFTTGTVVPSKNITIRDNVLDIGDGGWTQSIFMRNEEVDLGRKSFAAMAYQNILIENNTVTNSHAHGITVGETNGLTIRNNSVLRADGEFDDGKDSGVEIPRISVASGSQNVVVTKNITAYLPDARAGWTVADNIVAQDQDATKANHYSKLFTAASLTDAAGEHVFVALTGSEIDKLNAGSLLTQGLSGAVAKPVDPTTPAPDVDVPQVPTASETDVLKLVSGRFVGWDGTESVDLGAAPSMTSDGMQLTAKGVTARVDRQHMDEVVGTDDMMIAFKLDADAAGAAGELFRMHGSFLASVTSTGELNFRIQREGDTTVSLTTKGAALNATAGKDHSIVVNLEDGKLQIWVDDKLAAQTDCDGVVGGSRFGSHDMVFGSPWDRANFNGDISAFEITLGGEGPAASSDVLSASSAQEQDLDYAVADLTEDDARFDLVPSHQDTGLMA</sequence>
<name>A0A5C4NKY6_9RHOB</name>
<dbReference type="InterPro" id="IPR011050">
    <property type="entry name" value="Pectin_lyase_fold/virulence"/>
</dbReference>
<dbReference type="PANTHER" id="PTHR22990">
    <property type="entry name" value="F-BOX ONLY PROTEIN"/>
    <property type="match status" value="1"/>
</dbReference>
<dbReference type="Gene3D" id="2.160.20.10">
    <property type="entry name" value="Single-stranded right-handed beta-helix, Pectin lyase-like"/>
    <property type="match status" value="1"/>
</dbReference>
<dbReference type="InterPro" id="IPR012334">
    <property type="entry name" value="Pectin_lyas_fold"/>
</dbReference>
<dbReference type="InterPro" id="IPR051550">
    <property type="entry name" value="SCF-Subunits/Alg-Epimerases"/>
</dbReference>
<dbReference type="SUPFAM" id="SSF49899">
    <property type="entry name" value="Concanavalin A-like lectins/glucanases"/>
    <property type="match status" value="1"/>
</dbReference>
<dbReference type="PANTHER" id="PTHR22990:SF15">
    <property type="entry name" value="F-BOX ONLY PROTEIN 10"/>
    <property type="match status" value="1"/>
</dbReference>
<dbReference type="InterPro" id="IPR013320">
    <property type="entry name" value="ConA-like_dom_sf"/>
</dbReference>
<protein>
    <recommendedName>
        <fullName evidence="2">Right handed beta helix domain-containing protein</fullName>
    </recommendedName>
</protein>
<dbReference type="SMART" id="SM00710">
    <property type="entry name" value="PbH1"/>
    <property type="match status" value="7"/>
</dbReference>
<evidence type="ECO:0000313" key="4">
    <source>
        <dbReference type="Proteomes" id="UP000305709"/>
    </source>
</evidence>
<dbReference type="OrthoDB" id="3938151at2"/>
<dbReference type="SUPFAM" id="SSF51126">
    <property type="entry name" value="Pectin lyase-like"/>
    <property type="match status" value="1"/>
</dbReference>
<dbReference type="InterPro" id="IPR006626">
    <property type="entry name" value="PbH1"/>
</dbReference>
<gene>
    <name evidence="3" type="ORF">FHG71_01225</name>
</gene>
<dbReference type="Gene3D" id="2.60.120.200">
    <property type="match status" value="1"/>
</dbReference>
<evidence type="ECO:0000259" key="2">
    <source>
        <dbReference type="Pfam" id="PF13229"/>
    </source>
</evidence>
<evidence type="ECO:0000313" key="3">
    <source>
        <dbReference type="EMBL" id="TNC74782.1"/>
    </source>
</evidence>
<keyword evidence="4" id="KW-1185">Reference proteome</keyword>
<feature type="domain" description="Right handed beta helix" evidence="2">
    <location>
        <begin position="130"/>
        <end position="292"/>
    </location>
</feature>
<evidence type="ECO:0000256" key="1">
    <source>
        <dbReference type="ARBA" id="ARBA00022737"/>
    </source>
</evidence>
<dbReference type="Pfam" id="PF13229">
    <property type="entry name" value="Beta_helix"/>
    <property type="match status" value="1"/>
</dbReference>
<accession>A0A5C4NKY6</accession>
<proteinExistence type="predicted"/>
<dbReference type="RefSeq" id="WP_139079776.1">
    <property type="nucleotide sequence ID" value="NZ_VDFV01000001.1"/>
</dbReference>
<dbReference type="InterPro" id="IPR039448">
    <property type="entry name" value="Beta_helix"/>
</dbReference>
<comment type="caution">
    <text evidence="3">The sequence shown here is derived from an EMBL/GenBank/DDBJ whole genome shotgun (WGS) entry which is preliminary data.</text>
</comment>
<dbReference type="EMBL" id="VDFV01000001">
    <property type="protein sequence ID" value="TNC74782.1"/>
    <property type="molecule type" value="Genomic_DNA"/>
</dbReference>
<dbReference type="Proteomes" id="UP000305709">
    <property type="component" value="Unassembled WGS sequence"/>
</dbReference>
<reference evidence="3 4" key="1">
    <citation type="submission" date="2019-06" db="EMBL/GenBank/DDBJ databases">
        <authorList>
            <person name="Jiang L."/>
        </authorList>
    </citation>
    <scope>NUCLEOTIDE SEQUENCE [LARGE SCALE GENOMIC DNA]</scope>
    <source>
        <strain evidence="3 4">YIM 48858</strain>
    </source>
</reference>
<dbReference type="AlphaFoldDB" id="A0A5C4NKY6"/>